<accession>A0A4R0PD54</accession>
<dbReference type="GO" id="GO:0004392">
    <property type="term" value="F:heme oxygenase (decyclizing) activity"/>
    <property type="evidence" value="ECO:0007669"/>
    <property type="project" value="InterPro"/>
</dbReference>
<sequence length="203" mass="23072">MHPEHSMTSFSSAVEASIRGSSARTLLKATTRDLHERVDARFSMSGDSTRDGYRNMLLAHARILPPLEEKLARSLHVRSIPHMDSRWRSSHLREDLRALNCEVPTPMNMSFDDAAPSVAGIMYVLEGSRIGSGFLLKQVLRNTQEMPVAFLSHGREQKLWPSFVAWLDAEPWTEDDRLRMRESARSIFSAYLEAAERTSTENQ</sequence>
<evidence type="ECO:0008006" key="3">
    <source>
        <dbReference type="Google" id="ProtNLM"/>
    </source>
</evidence>
<dbReference type="CDD" id="cd19166">
    <property type="entry name" value="HemeO-bac"/>
    <property type="match status" value="1"/>
</dbReference>
<dbReference type="AlphaFoldDB" id="A0A4R0PD54"/>
<dbReference type="SUPFAM" id="SSF48613">
    <property type="entry name" value="Heme oxygenase-like"/>
    <property type="match status" value="1"/>
</dbReference>
<gene>
    <name evidence="1" type="ORF">E0D97_09210</name>
</gene>
<protein>
    <recommendedName>
        <fullName evidence="3">Heme oxygenase</fullName>
    </recommendedName>
</protein>
<dbReference type="Proteomes" id="UP000291301">
    <property type="component" value="Unassembled WGS sequence"/>
</dbReference>
<dbReference type="InterPro" id="IPR016053">
    <property type="entry name" value="Haem_Oase-like"/>
</dbReference>
<dbReference type="GO" id="GO:0006788">
    <property type="term" value="P:heme oxidation"/>
    <property type="evidence" value="ECO:0007669"/>
    <property type="project" value="InterPro"/>
</dbReference>
<evidence type="ECO:0000313" key="1">
    <source>
        <dbReference type="EMBL" id="TCD14249.1"/>
    </source>
</evidence>
<reference evidence="1 2" key="1">
    <citation type="journal article" date="2015" name="Antonie Van Leeuwenhoek">
        <title>Oricola cellulosilytica gen. nov., sp. nov., a cellulose-degrading bacterium of the family Phyllobacteriaceae isolated from surface seashore water, and emended descriptions of Mesorhizobium loti and Phyllobacterium myrsinacearum.</title>
        <authorList>
            <person name="Hameed A."/>
            <person name="Shahina M."/>
            <person name="Lai W.A."/>
            <person name="Lin S.Y."/>
            <person name="Young L.S."/>
            <person name="Liu Y.C."/>
            <person name="Hsu Y.H."/>
            <person name="Young C.C."/>
        </authorList>
    </citation>
    <scope>NUCLEOTIDE SEQUENCE [LARGE SCALE GENOMIC DNA]</scope>
    <source>
        <strain evidence="1 2">KCTC 52183</strain>
    </source>
</reference>
<dbReference type="InterPro" id="IPR016084">
    <property type="entry name" value="Haem_Oase-like_multi-hlx"/>
</dbReference>
<dbReference type="Pfam" id="PF01126">
    <property type="entry name" value="Heme_oxygenase"/>
    <property type="match status" value="1"/>
</dbReference>
<proteinExistence type="predicted"/>
<name>A0A4R0PD54_9HYPH</name>
<dbReference type="Gene3D" id="1.20.910.10">
    <property type="entry name" value="Heme oxygenase-like"/>
    <property type="match status" value="1"/>
</dbReference>
<evidence type="ECO:0000313" key="2">
    <source>
        <dbReference type="Proteomes" id="UP000291301"/>
    </source>
</evidence>
<comment type="caution">
    <text evidence="1">The sequence shown here is derived from an EMBL/GenBank/DDBJ whole genome shotgun (WGS) entry which is preliminary data.</text>
</comment>
<dbReference type="EMBL" id="SJST01000003">
    <property type="protein sequence ID" value="TCD14249.1"/>
    <property type="molecule type" value="Genomic_DNA"/>
</dbReference>
<keyword evidence="2" id="KW-1185">Reference proteome</keyword>
<organism evidence="1 2">
    <name type="scientific">Oricola cellulosilytica</name>
    <dbReference type="NCBI Taxonomy" id="1429082"/>
    <lineage>
        <taxon>Bacteria</taxon>
        <taxon>Pseudomonadati</taxon>
        <taxon>Pseudomonadota</taxon>
        <taxon>Alphaproteobacteria</taxon>
        <taxon>Hyphomicrobiales</taxon>
        <taxon>Ahrensiaceae</taxon>
        <taxon>Oricola</taxon>
    </lineage>
</organism>